<evidence type="ECO:0000256" key="4">
    <source>
        <dbReference type="RuleBase" id="RU362116"/>
    </source>
</evidence>
<dbReference type="InterPro" id="IPR001444">
    <property type="entry name" value="Flag_bb_rod_N"/>
</dbReference>
<dbReference type="SUPFAM" id="SSF117143">
    <property type="entry name" value="Flagellar hook protein flgE"/>
    <property type="match status" value="1"/>
</dbReference>
<evidence type="ECO:0000259" key="6">
    <source>
        <dbReference type="Pfam" id="PF06429"/>
    </source>
</evidence>
<dbReference type="NCBIfam" id="TIGR03506">
    <property type="entry name" value="FlgEFG_subfam"/>
    <property type="match status" value="2"/>
</dbReference>
<evidence type="ECO:0000256" key="2">
    <source>
        <dbReference type="ARBA" id="ARBA00009677"/>
    </source>
</evidence>
<evidence type="ECO:0000256" key="1">
    <source>
        <dbReference type="ARBA" id="ARBA00004117"/>
    </source>
</evidence>
<sequence>MIRSLFAGVAGMKNHQIRMDVIGNNISNVNTVGFKSQRANFQDMVYQMIKSPSAPTGGTSGAGSINPSQVGTGVIVAGIGTNMGQGALQGTGRTLDLAIQGNGFFKVTGTSGKSVYTRNGIFYIDQNGFMVDSNGNLLTGIGNDGATSPTWTAPGSIQFIDSTGNAAVVGSISIGKDGKITAYDTAGNQLTIKIGSNTPPNAYVALFTFPNPEGLKKVGQNYFDVTDASGSENRLDNTKMSSEIESGYLEMSNVDLTDEFTNMITTQRGYQASARIITVSDTMLEELINLKR</sequence>
<dbReference type="InterPro" id="IPR019776">
    <property type="entry name" value="Flagellar_basal_body_rod_CS"/>
</dbReference>
<dbReference type="InterPro" id="IPR037925">
    <property type="entry name" value="FlgE/F/G-like"/>
</dbReference>
<dbReference type="GO" id="GO:0071978">
    <property type="term" value="P:bacterial-type flagellum-dependent swarming motility"/>
    <property type="evidence" value="ECO:0007669"/>
    <property type="project" value="TreeGrafter"/>
</dbReference>
<feature type="domain" description="Flagellar basal body rod protein N-terminal" evidence="5">
    <location>
        <begin position="8"/>
        <end position="35"/>
    </location>
</feature>
<dbReference type="PROSITE" id="PS00588">
    <property type="entry name" value="FLAGELLA_BB_ROD"/>
    <property type="match status" value="1"/>
</dbReference>
<gene>
    <name evidence="8" type="ordered locus">Desku_1776</name>
</gene>
<dbReference type="PANTHER" id="PTHR30435:SF1">
    <property type="entry name" value="FLAGELLAR HOOK PROTEIN FLGE"/>
    <property type="match status" value="1"/>
</dbReference>
<evidence type="ECO:0000313" key="8">
    <source>
        <dbReference type="EMBL" id="AEG15344.1"/>
    </source>
</evidence>
<dbReference type="Pfam" id="PF06429">
    <property type="entry name" value="Flg_bbr_C"/>
    <property type="match status" value="1"/>
</dbReference>
<keyword evidence="3 4" id="KW-0975">Bacterial flagellum</keyword>
<keyword evidence="8" id="KW-0282">Flagellum</keyword>
<dbReference type="Pfam" id="PF22692">
    <property type="entry name" value="LlgE_F_G_D1"/>
    <property type="match status" value="1"/>
</dbReference>
<dbReference type="InterPro" id="IPR010930">
    <property type="entry name" value="Flg_bb/hook_C_dom"/>
</dbReference>
<feature type="domain" description="Flagellar basal-body/hook protein C-terminal" evidence="6">
    <location>
        <begin position="246"/>
        <end position="290"/>
    </location>
</feature>
<dbReference type="EMBL" id="CP002770">
    <property type="protein sequence ID" value="AEG15344.1"/>
    <property type="molecule type" value="Genomic_DNA"/>
</dbReference>
<dbReference type="GO" id="GO:0005829">
    <property type="term" value="C:cytosol"/>
    <property type="evidence" value="ECO:0007669"/>
    <property type="project" value="TreeGrafter"/>
</dbReference>
<protein>
    <recommendedName>
        <fullName evidence="4">Flagellar hook protein FlgE</fullName>
    </recommendedName>
</protein>
<dbReference type="InterPro" id="IPR053967">
    <property type="entry name" value="LlgE_F_G-like_D1"/>
</dbReference>
<accession>A0AAU8P9V6</accession>
<reference evidence="9" key="1">
    <citation type="submission" date="2011-05" db="EMBL/GenBank/DDBJ databases">
        <title>Complete sequence of Desulfotomaculum kuznetsovii DSM 6115.</title>
        <authorList>
            <person name="Lucas S."/>
            <person name="Han J."/>
            <person name="Lapidus A."/>
            <person name="Cheng J.-F."/>
            <person name="Goodwin L."/>
            <person name="Pitluck S."/>
            <person name="Peters L."/>
            <person name="Mikhailova N."/>
            <person name="Lu M."/>
            <person name="Saunders E."/>
            <person name="Han C."/>
            <person name="Tapia R."/>
            <person name="Land M."/>
            <person name="Hauser L."/>
            <person name="Kyrpides N."/>
            <person name="Ivanova N."/>
            <person name="Pagani I."/>
            <person name="Nazina T."/>
            <person name="Ivanova A."/>
            <person name="Parshina S."/>
            <person name="Kuever J."/>
            <person name="Muyzer G."/>
            <person name="Plugge C."/>
            <person name="Stams A."/>
            <person name="Woyke T."/>
        </authorList>
    </citation>
    <scope>NUCLEOTIDE SEQUENCE [LARGE SCALE GENOMIC DNA]</scope>
    <source>
        <strain evidence="9">DSM 6115 / VKM B-1805 / 17</strain>
    </source>
</reference>
<dbReference type="GO" id="GO:0009424">
    <property type="term" value="C:bacterial-type flagellum hook"/>
    <property type="evidence" value="ECO:0007669"/>
    <property type="project" value="TreeGrafter"/>
</dbReference>
<evidence type="ECO:0000256" key="3">
    <source>
        <dbReference type="ARBA" id="ARBA00023143"/>
    </source>
</evidence>
<organism evidence="8 9">
    <name type="scientific">Desulfofundulus kuznetsovii (strain DSM 6115 / VKM B-1805 / 17)</name>
    <name type="common">Desulfotomaculum kuznetsovii</name>
    <dbReference type="NCBI Taxonomy" id="760568"/>
    <lineage>
        <taxon>Bacteria</taxon>
        <taxon>Bacillati</taxon>
        <taxon>Bacillota</taxon>
        <taxon>Clostridia</taxon>
        <taxon>Eubacteriales</taxon>
        <taxon>Peptococcaceae</taxon>
        <taxon>Desulfofundulus</taxon>
    </lineage>
</organism>
<dbReference type="Proteomes" id="UP000009229">
    <property type="component" value="Chromosome"/>
</dbReference>
<keyword evidence="8" id="KW-0969">Cilium</keyword>
<evidence type="ECO:0000313" key="9">
    <source>
        <dbReference type="Proteomes" id="UP000009229"/>
    </source>
</evidence>
<evidence type="ECO:0000259" key="5">
    <source>
        <dbReference type="Pfam" id="PF00460"/>
    </source>
</evidence>
<dbReference type="GO" id="GO:0009425">
    <property type="term" value="C:bacterial-type flagellum basal body"/>
    <property type="evidence" value="ECO:0007669"/>
    <property type="project" value="UniProtKB-SubCell"/>
</dbReference>
<keyword evidence="8" id="KW-0966">Cell projection</keyword>
<dbReference type="InterPro" id="IPR020013">
    <property type="entry name" value="Flagellar_FlgE/F/G"/>
</dbReference>
<keyword evidence="9" id="KW-1185">Reference proteome</keyword>
<comment type="subcellular location">
    <subcellularLocation>
        <location evidence="1 4">Bacterial flagellum basal body</location>
    </subcellularLocation>
</comment>
<comment type="similarity">
    <text evidence="2 4">Belongs to the flagella basal body rod proteins family.</text>
</comment>
<dbReference type="PANTHER" id="PTHR30435">
    <property type="entry name" value="FLAGELLAR PROTEIN"/>
    <property type="match status" value="1"/>
</dbReference>
<feature type="domain" description="Flagellar hook protein FlgE/F/G-like D1" evidence="7">
    <location>
        <begin position="98"/>
        <end position="182"/>
    </location>
</feature>
<dbReference type="RefSeq" id="WP_013822858.1">
    <property type="nucleotide sequence ID" value="NC_015573.1"/>
</dbReference>
<dbReference type="Pfam" id="PF00460">
    <property type="entry name" value="Flg_bb_rod"/>
    <property type="match status" value="1"/>
</dbReference>
<dbReference type="AlphaFoldDB" id="A0AAU8P9V6"/>
<proteinExistence type="inferred from homology"/>
<dbReference type="KEGG" id="dku:Desku_1776"/>
<evidence type="ECO:0000259" key="7">
    <source>
        <dbReference type="Pfam" id="PF22692"/>
    </source>
</evidence>
<name>A0AAU8P9V6_DESK7</name>
<comment type="function">
    <text evidence="4">A flexible structure which links the flagellar filament to the drive apparatus in the basal body.</text>
</comment>